<proteinExistence type="predicted"/>
<evidence type="ECO:0000313" key="2">
    <source>
        <dbReference type="EMBL" id="KAH9828230.1"/>
    </source>
</evidence>
<name>A0A9W7ST88_9PEZI</name>
<organism evidence="2 3">
    <name type="scientific">Teratosphaeria destructans</name>
    <dbReference type="NCBI Taxonomy" id="418781"/>
    <lineage>
        <taxon>Eukaryota</taxon>
        <taxon>Fungi</taxon>
        <taxon>Dikarya</taxon>
        <taxon>Ascomycota</taxon>
        <taxon>Pezizomycotina</taxon>
        <taxon>Dothideomycetes</taxon>
        <taxon>Dothideomycetidae</taxon>
        <taxon>Mycosphaerellales</taxon>
        <taxon>Teratosphaeriaceae</taxon>
        <taxon>Teratosphaeria</taxon>
    </lineage>
</organism>
<keyword evidence="3" id="KW-1185">Reference proteome</keyword>
<reference evidence="2 3" key="2">
    <citation type="journal article" date="2021" name="Curr. Genet.">
        <title>Genetic response to nitrogen starvation in the aggressive Eucalyptus foliar pathogen Teratosphaeria destructans.</title>
        <authorList>
            <person name="Havenga M."/>
            <person name="Wingfield B.D."/>
            <person name="Wingfield M.J."/>
            <person name="Dreyer L.L."/>
            <person name="Roets F."/>
            <person name="Aylward J."/>
        </authorList>
    </citation>
    <scope>NUCLEOTIDE SEQUENCE [LARGE SCALE GENOMIC DNA]</scope>
    <source>
        <strain evidence="2">CMW44962</strain>
    </source>
</reference>
<reference evidence="2 3" key="1">
    <citation type="journal article" date="2018" name="IMA Fungus">
        <title>IMA Genome-F 10: Nine draft genome sequences of Claviceps purpurea s.lat., including C. arundinis, C. humidiphila, and C. cf. spartinae, pseudomolecules for the pitch canker pathogen Fusarium circinatum, draft genome of Davidsoniella eucalypti, Grosmannia galeiformis, Quambalaria eucalypti, and Teratosphaeria destructans.</title>
        <authorList>
            <person name="Wingfield B.D."/>
            <person name="Liu M."/>
            <person name="Nguyen H.D."/>
            <person name="Lane F.A."/>
            <person name="Morgan S.W."/>
            <person name="De Vos L."/>
            <person name="Wilken P.M."/>
            <person name="Duong T.A."/>
            <person name="Aylward J."/>
            <person name="Coetzee M.P."/>
            <person name="Dadej K."/>
            <person name="De Beer Z.W."/>
            <person name="Findlay W."/>
            <person name="Havenga M."/>
            <person name="Kolarik M."/>
            <person name="Menzies J.G."/>
            <person name="Naidoo K."/>
            <person name="Pochopski O."/>
            <person name="Shoukouhi P."/>
            <person name="Santana Q.C."/>
            <person name="Seifert K.A."/>
            <person name="Soal N."/>
            <person name="Steenkamp E.T."/>
            <person name="Tatham C.T."/>
            <person name="van der Nest M.A."/>
            <person name="Wingfield M.J."/>
        </authorList>
    </citation>
    <scope>NUCLEOTIDE SEQUENCE [LARGE SCALE GENOMIC DNA]</scope>
    <source>
        <strain evidence="2">CMW44962</strain>
    </source>
</reference>
<protein>
    <submittedName>
        <fullName evidence="2">Uncharacterized protein</fullName>
    </submittedName>
</protein>
<dbReference type="Proteomes" id="UP001138500">
    <property type="component" value="Unassembled WGS sequence"/>
</dbReference>
<feature type="compositionally biased region" description="Acidic residues" evidence="1">
    <location>
        <begin position="56"/>
        <end position="66"/>
    </location>
</feature>
<dbReference type="AlphaFoldDB" id="A0A9W7ST88"/>
<comment type="caution">
    <text evidence="2">The sequence shown here is derived from an EMBL/GenBank/DDBJ whole genome shotgun (WGS) entry which is preliminary data.</text>
</comment>
<evidence type="ECO:0000256" key="1">
    <source>
        <dbReference type="SAM" id="MobiDB-lite"/>
    </source>
</evidence>
<gene>
    <name evidence="2" type="ORF">Tdes44962_MAKER09431</name>
</gene>
<sequence>MGRGVKRGATADAVEEAILAKSGEVCGVSSGMSNGWKARAIRASGRGRGDVSREEEGGEDDEDEEGGWASEQRGPSTASGRREGAGRSATATLGGREEEEKRFMRRCAPATTQRQREVTWLETHQDATRRDGEDAGVVRSVGI</sequence>
<evidence type="ECO:0000313" key="3">
    <source>
        <dbReference type="Proteomes" id="UP001138500"/>
    </source>
</evidence>
<feature type="compositionally biased region" description="Basic and acidic residues" evidence="1">
    <location>
        <begin position="114"/>
        <end position="133"/>
    </location>
</feature>
<feature type="region of interest" description="Disordered" evidence="1">
    <location>
        <begin position="22"/>
        <end position="143"/>
    </location>
</feature>
<dbReference type="EMBL" id="RIBY02001745">
    <property type="protein sequence ID" value="KAH9828230.1"/>
    <property type="molecule type" value="Genomic_DNA"/>
</dbReference>
<accession>A0A9W7ST88</accession>